<dbReference type="PANTHER" id="PTHR43283:SF7">
    <property type="entry name" value="BETA-LACTAMASE-RELATED DOMAIN-CONTAINING PROTEIN"/>
    <property type="match status" value="1"/>
</dbReference>
<dbReference type="HOGENOM" id="CLU_030169_0_1_11"/>
<dbReference type="PANTHER" id="PTHR43283">
    <property type="entry name" value="BETA-LACTAMASE-RELATED"/>
    <property type="match status" value="1"/>
</dbReference>
<gene>
    <name evidence="2" type="primary">nylB</name>
    <name evidence="2" type="ordered locus">MLP_35090</name>
</gene>
<accession>F5XN73</accession>
<dbReference type="KEGG" id="mph:MLP_35090"/>
<dbReference type="InterPro" id="IPR050789">
    <property type="entry name" value="Diverse_Enzym_Activities"/>
</dbReference>
<sequence>MTLDNWQSEGQLNWTFQHMAEIFPTVPIRRAPGHAPQLPRIAYEPDILPVTTSDGSVMSLHTVMASTDTDGWMVIHDHPSWGAQVMVERYPSGMDPSTVHLMMSVTKSVVGIVVGALAAQGVIATEAPLTHYVPELQESGYAGATVRHLLDMRSGIRFSEEYLDPMAEVRVLEQAFGWAPRLNPDVPSTLRTFLLSLHSDRPHGGPFDYRSCESDVLGWVVEAATGRRFADVASELVWSRIGAEFDANIGIDSEGSGMFDGGMSATLGDLGRFGLMILRNGTSLTGEQVVPSWWIEDSFLGDLDSVRAFADSPGDNRMPGGFYRNQFWIPDARRPVLLCLGIHGQMIYVNRQARVVAAKLSSWPTPQHAWKLFSTVAAFDAISADLAGL</sequence>
<keyword evidence="2" id="KW-0378">Hydrolase</keyword>
<proteinExistence type="predicted"/>
<dbReference type="Pfam" id="PF00144">
    <property type="entry name" value="Beta-lactamase"/>
    <property type="match status" value="1"/>
</dbReference>
<dbReference type="AlphaFoldDB" id="F5XN73"/>
<dbReference type="Gene3D" id="3.40.710.10">
    <property type="entry name" value="DD-peptidase/beta-lactamase superfamily"/>
    <property type="match status" value="1"/>
</dbReference>
<name>F5XN73_MICPN</name>
<organism evidence="2 3">
    <name type="scientific">Microlunatus phosphovorus (strain ATCC 700054 / DSM 10555 / JCM 9379 / NBRC 101784 / NCIMB 13414 / VKM Ac-1990 / NM-1)</name>
    <dbReference type="NCBI Taxonomy" id="1032480"/>
    <lineage>
        <taxon>Bacteria</taxon>
        <taxon>Bacillati</taxon>
        <taxon>Actinomycetota</taxon>
        <taxon>Actinomycetes</taxon>
        <taxon>Propionibacteriales</taxon>
        <taxon>Propionibacteriaceae</taxon>
        <taxon>Microlunatus</taxon>
    </lineage>
</organism>
<dbReference type="SUPFAM" id="SSF56601">
    <property type="entry name" value="beta-lactamase/transpeptidase-like"/>
    <property type="match status" value="1"/>
</dbReference>
<evidence type="ECO:0000313" key="2">
    <source>
        <dbReference type="EMBL" id="BAK36523.1"/>
    </source>
</evidence>
<dbReference type="InterPro" id="IPR001466">
    <property type="entry name" value="Beta-lactam-related"/>
</dbReference>
<evidence type="ECO:0000313" key="3">
    <source>
        <dbReference type="Proteomes" id="UP000007947"/>
    </source>
</evidence>
<dbReference type="eggNOG" id="COG1680">
    <property type="taxonomic scope" value="Bacteria"/>
</dbReference>
<protein>
    <submittedName>
        <fullName evidence="2">Putative 6-aminohexanoate-dimer hydrolase</fullName>
        <ecNumber evidence="2">3.5.1.46</ecNumber>
    </submittedName>
</protein>
<dbReference type="STRING" id="1032480.MLP_35090"/>
<reference evidence="2 3" key="1">
    <citation type="submission" date="2011-05" db="EMBL/GenBank/DDBJ databases">
        <title>Whole genome sequence of Microlunatus phosphovorus NM-1.</title>
        <authorList>
            <person name="Hosoyama A."/>
            <person name="Sasaki K."/>
            <person name="Harada T."/>
            <person name="Igarashi R."/>
            <person name="Kawakoshi A."/>
            <person name="Sasagawa M."/>
            <person name="Fukada J."/>
            <person name="Nakamura S."/>
            <person name="Katano Y."/>
            <person name="Hanada S."/>
            <person name="Kamagata Y."/>
            <person name="Nakamura N."/>
            <person name="Yamazaki S."/>
            <person name="Fujita N."/>
        </authorList>
    </citation>
    <scope>NUCLEOTIDE SEQUENCE [LARGE SCALE GENOMIC DNA]</scope>
    <source>
        <strain evidence="3">ATCC 700054 / DSM 10555 / JCM 9379 / NBRC 101784 / NCIMB 13414 / VKM Ac-1990 / NM-1</strain>
    </source>
</reference>
<evidence type="ECO:0000259" key="1">
    <source>
        <dbReference type="Pfam" id="PF00144"/>
    </source>
</evidence>
<keyword evidence="3" id="KW-1185">Reference proteome</keyword>
<dbReference type="EC" id="3.5.1.46" evidence="2"/>
<dbReference type="EMBL" id="AP012204">
    <property type="protein sequence ID" value="BAK36523.1"/>
    <property type="molecule type" value="Genomic_DNA"/>
</dbReference>
<dbReference type="Proteomes" id="UP000007947">
    <property type="component" value="Chromosome"/>
</dbReference>
<dbReference type="InterPro" id="IPR012338">
    <property type="entry name" value="Beta-lactam/transpept-like"/>
</dbReference>
<feature type="domain" description="Beta-lactamase-related" evidence="1">
    <location>
        <begin position="89"/>
        <end position="366"/>
    </location>
</feature>
<dbReference type="GO" id="GO:0019875">
    <property type="term" value="F:6-aminohexanoate-dimer hydrolase activity"/>
    <property type="evidence" value="ECO:0007669"/>
    <property type="project" value="UniProtKB-EC"/>
</dbReference>